<reference evidence="1 2" key="1">
    <citation type="submission" date="2021-03" db="EMBL/GenBank/DDBJ databases">
        <title>Novel species identification of genus Shewanella.</title>
        <authorList>
            <person name="Liu G."/>
            <person name="Zhang Q."/>
        </authorList>
    </citation>
    <scope>NUCLEOTIDE SEQUENCE [LARGE SCALE GENOMIC DNA]</scope>
    <source>
        <strain evidence="1 2">FJAT-53726</strain>
    </source>
</reference>
<gene>
    <name evidence="1" type="ORF">JYB88_00385</name>
</gene>
<dbReference type="RefSeq" id="WP_207325117.1">
    <property type="nucleotide sequence ID" value="NZ_CP071504.1"/>
</dbReference>
<sequence length="372" mass="41661">MREILKLMTCYKLSLPTHNLDIAKIKAKLGWAAKDEGSPFYRPHTFAFVEKPLPDEYTNKAEPHAEAFRNLELPVPPWSVVRIAESNDDIYVIYINHDVDPVGQFPGGGYWLIYSTDKGHTWSSPNYLGLSEYQPYEIVRDSGLPIREGEYLNLEVNRASDFNSPSIALRGQAAANTLYLQFHWQDLVQDSDGDGLNDILEDKLGLNPLVADTDGDGLGDSLDPMPGVKFRPEADDVAKVMQMAMERIVEQKQEFLPINRNPHLPVSLSPTAAAVEHSQTLFVTGDSNNFVSLGLPMRVIVMSTAEAKAAGDKWGDFYPLDIRLFINKAKTKAHVLWATDFRGEEVLEFEKIGADWKFSQDALNSQHTSPLP</sequence>
<organism evidence="1 2">
    <name type="scientific">Shewanella cyperi</name>
    <dbReference type="NCBI Taxonomy" id="2814292"/>
    <lineage>
        <taxon>Bacteria</taxon>
        <taxon>Pseudomonadati</taxon>
        <taxon>Pseudomonadota</taxon>
        <taxon>Gammaproteobacteria</taxon>
        <taxon>Alteromonadales</taxon>
        <taxon>Shewanellaceae</taxon>
        <taxon>Shewanella</taxon>
    </lineage>
</organism>
<dbReference type="InterPro" id="IPR036278">
    <property type="entry name" value="Sialidase_sf"/>
</dbReference>
<protein>
    <submittedName>
        <fullName evidence="1">Uncharacterized protein</fullName>
    </submittedName>
</protein>
<dbReference type="AlphaFoldDB" id="A0A975AKA3"/>
<keyword evidence="2" id="KW-1185">Reference proteome</keyword>
<dbReference type="SUPFAM" id="SSF50939">
    <property type="entry name" value="Sialidases"/>
    <property type="match status" value="1"/>
</dbReference>
<accession>A0A975AKA3</accession>
<evidence type="ECO:0000313" key="1">
    <source>
        <dbReference type="EMBL" id="QSX30177.1"/>
    </source>
</evidence>
<dbReference type="EMBL" id="CP071504">
    <property type="protein sequence ID" value="QSX30177.1"/>
    <property type="molecule type" value="Genomic_DNA"/>
</dbReference>
<proteinExistence type="predicted"/>
<name>A0A975AKA3_9GAMM</name>
<dbReference type="KEGG" id="scyp:JYB88_00385"/>
<dbReference type="Proteomes" id="UP000663281">
    <property type="component" value="Chromosome"/>
</dbReference>
<evidence type="ECO:0000313" key="2">
    <source>
        <dbReference type="Proteomes" id="UP000663281"/>
    </source>
</evidence>